<evidence type="ECO:0000256" key="1">
    <source>
        <dbReference type="ARBA" id="ARBA00001947"/>
    </source>
</evidence>
<dbReference type="PROSITE" id="PS00758">
    <property type="entry name" value="ARGE_DAPE_CPG2_1"/>
    <property type="match status" value="1"/>
</dbReference>
<dbReference type="SUPFAM" id="SSF55031">
    <property type="entry name" value="Bacterial exopeptidase dimerisation domain"/>
    <property type="match status" value="1"/>
</dbReference>
<comment type="caution">
    <text evidence="11">The sequence shown here is derived from an EMBL/GenBank/DDBJ whole genome shotgun (WGS) entry which is preliminary data.</text>
</comment>
<comment type="cofactor">
    <cofactor evidence="1">
        <name>Zn(2+)</name>
        <dbReference type="ChEBI" id="CHEBI:29105"/>
    </cofactor>
</comment>
<dbReference type="Pfam" id="PF01546">
    <property type="entry name" value="Peptidase_M20"/>
    <property type="match status" value="1"/>
</dbReference>
<feature type="domain" description="Peptidase M20 dimerisation" evidence="10">
    <location>
        <begin position="173"/>
        <end position="281"/>
    </location>
</feature>
<dbReference type="GO" id="GO:0046872">
    <property type="term" value="F:metal ion binding"/>
    <property type="evidence" value="ECO:0007669"/>
    <property type="project" value="UniProtKB-KW"/>
</dbReference>
<keyword evidence="8" id="KW-0862">Zinc</keyword>
<dbReference type="InterPro" id="IPR010169">
    <property type="entry name" value="AcOrn-deacetyl"/>
</dbReference>
<evidence type="ECO:0000256" key="3">
    <source>
        <dbReference type="ARBA" id="ARBA00022490"/>
    </source>
</evidence>
<dbReference type="RefSeq" id="WP_132826649.1">
    <property type="nucleotide sequence ID" value="NZ_SMFP01000001.1"/>
</dbReference>
<organism evidence="11 12">
    <name type="scientific">Antarcticimicrobium sediminis</name>
    <dbReference type="NCBI Taxonomy" id="2546227"/>
    <lineage>
        <taxon>Bacteria</taxon>
        <taxon>Pseudomonadati</taxon>
        <taxon>Pseudomonadota</taxon>
        <taxon>Alphaproteobacteria</taxon>
        <taxon>Rhodobacterales</taxon>
        <taxon>Paracoccaceae</taxon>
        <taxon>Antarcticimicrobium</taxon>
    </lineage>
</organism>
<evidence type="ECO:0000313" key="11">
    <source>
        <dbReference type="EMBL" id="TDE40658.1"/>
    </source>
</evidence>
<keyword evidence="12" id="KW-1185">Reference proteome</keyword>
<dbReference type="InterPro" id="IPR011650">
    <property type="entry name" value="Peptidase_M20_dimer"/>
</dbReference>
<keyword evidence="4" id="KW-0055">Arginine biosynthesis</keyword>
<dbReference type="InterPro" id="IPR001261">
    <property type="entry name" value="ArgE/DapE_CS"/>
</dbReference>
<dbReference type="InterPro" id="IPR050072">
    <property type="entry name" value="Peptidase_M20A"/>
</dbReference>
<keyword evidence="6" id="KW-0479">Metal-binding</keyword>
<reference evidence="11 12" key="1">
    <citation type="submission" date="2019-03" db="EMBL/GenBank/DDBJ databases">
        <authorList>
            <person name="Zhang S."/>
        </authorList>
    </citation>
    <scope>NUCLEOTIDE SEQUENCE [LARGE SCALE GENOMIC DNA]</scope>
    <source>
        <strain evidence="11 12">S4J41</strain>
    </source>
</reference>
<keyword evidence="9" id="KW-0170">Cobalt</keyword>
<proteinExistence type="inferred from homology"/>
<evidence type="ECO:0000256" key="4">
    <source>
        <dbReference type="ARBA" id="ARBA00022571"/>
    </source>
</evidence>
<dbReference type="PANTHER" id="PTHR43808:SF31">
    <property type="entry name" value="N-ACETYL-L-CITRULLINE DEACETYLASE"/>
    <property type="match status" value="1"/>
</dbReference>
<evidence type="ECO:0000256" key="9">
    <source>
        <dbReference type="ARBA" id="ARBA00023285"/>
    </source>
</evidence>
<evidence type="ECO:0000313" key="12">
    <source>
        <dbReference type="Proteomes" id="UP000294662"/>
    </source>
</evidence>
<evidence type="ECO:0000256" key="8">
    <source>
        <dbReference type="ARBA" id="ARBA00022833"/>
    </source>
</evidence>
<keyword evidence="5" id="KW-0028">Amino-acid biosynthesis</keyword>
<sequence length="391" mass="42082">MTPHQTTLEILKRLISFPTVSAESNLALIDYAETLLLEAGFETQRLPDPELAKSGLVARMGARGSGGVLLSAHSDVVPVEGQAWTRFPFEMTRDGDRVFGRGATDMKGYLAAMLSLAQRVNADALNVPLMLIISYDEEIGCQGVRKMMPAFEGLGWAPELCIVGEPTSMRPATGHKGKAALRATFHGVSGHSALAPNYVNALHLAADFITALRTIQGEYERSGVQDTAYDVAYSTVHVGTIQGGTALNIVPEKAVVEFELRHLPKDTLQDFVDRLAVEADRLCAPFRDRFTEVGIDIEVTNTYPGLEIAQGHRAVQRVARLCGSDDLTKVAFGTEAGFFAGMDIPTVVCGPGCMEGQGHKADEFVTLAQLGQCDAMMDRLAAEISGPSVTR</sequence>
<evidence type="ECO:0000256" key="5">
    <source>
        <dbReference type="ARBA" id="ARBA00022605"/>
    </source>
</evidence>
<evidence type="ECO:0000256" key="7">
    <source>
        <dbReference type="ARBA" id="ARBA00022801"/>
    </source>
</evidence>
<dbReference type="NCBIfam" id="TIGR01892">
    <property type="entry name" value="AcOrn-deacetyl"/>
    <property type="match status" value="1"/>
</dbReference>
<dbReference type="Pfam" id="PF07687">
    <property type="entry name" value="M20_dimer"/>
    <property type="match status" value="1"/>
</dbReference>
<dbReference type="EC" id="3.5.1.16" evidence="11"/>
<dbReference type="AlphaFoldDB" id="A0A4R5EZR2"/>
<dbReference type="Gene3D" id="3.40.630.10">
    <property type="entry name" value="Zn peptidases"/>
    <property type="match status" value="1"/>
</dbReference>
<dbReference type="NCBIfam" id="NF005710">
    <property type="entry name" value="PRK07522.1"/>
    <property type="match status" value="1"/>
</dbReference>
<dbReference type="Gene3D" id="3.30.70.360">
    <property type="match status" value="1"/>
</dbReference>
<name>A0A4R5EZR2_9RHOB</name>
<accession>A0A4R5EZR2</accession>
<evidence type="ECO:0000256" key="6">
    <source>
        <dbReference type="ARBA" id="ARBA00022723"/>
    </source>
</evidence>
<protein>
    <submittedName>
        <fullName evidence="11">Acetylornithine deacetylase</fullName>
        <ecNumber evidence="11">3.5.1.16</ecNumber>
    </submittedName>
</protein>
<keyword evidence="7 11" id="KW-0378">Hydrolase</keyword>
<dbReference type="InterPro" id="IPR002933">
    <property type="entry name" value="Peptidase_M20"/>
</dbReference>
<dbReference type="Proteomes" id="UP000294662">
    <property type="component" value="Unassembled WGS sequence"/>
</dbReference>
<dbReference type="GO" id="GO:0006526">
    <property type="term" value="P:L-arginine biosynthetic process"/>
    <property type="evidence" value="ECO:0007669"/>
    <property type="project" value="UniProtKB-KW"/>
</dbReference>
<dbReference type="PROSITE" id="PS00759">
    <property type="entry name" value="ARGE_DAPE_CPG2_2"/>
    <property type="match status" value="1"/>
</dbReference>
<dbReference type="GO" id="GO:0008777">
    <property type="term" value="F:acetylornithine deacetylase activity"/>
    <property type="evidence" value="ECO:0007669"/>
    <property type="project" value="UniProtKB-EC"/>
</dbReference>
<dbReference type="EMBL" id="SMFP01000001">
    <property type="protein sequence ID" value="TDE40658.1"/>
    <property type="molecule type" value="Genomic_DNA"/>
</dbReference>
<comment type="similarity">
    <text evidence="2">Belongs to the peptidase M20A family. ArgE subfamily.</text>
</comment>
<dbReference type="SUPFAM" id="SSF53187">
    <property type="entry name" value="Zn-dependent exopeptidases"/>
    <property type="match status" value="1"/>
</dbReference>
<gene>
    <name evidence="11" type="primary">argE</name>
    <name evidence="11" type="ORF">E1B25_00105</name>
</gene>
<keyword evidence="3" id="KW-0963">Cytoplasm</keyword>
<evidence type="ECO:0000259" key="10">
    <source>
        <dbReference type="Pfam" id="PF07687"/>
    </source>
</evidence>
<dbReference type="CDD" id="cd03894">
    <property type="entry name" value="M20_ArgE"/>
    <property type="match status" value="1"/>
</dbReference>
<dbReference type="OrthoDB" id="9809784at2"/>
<dbReference type="PANTHER" id="PTHR43808">
    <property type="entry name" value="ACETYLORNITHINE DEACETYLASE"/>
    <property type="match status" value="1"/>
</dbReference>
<dbReference type="InterPro" id="IPR036264">
    <property type="entry name" value="Bact_exopeptidase_dim_dom"/>
</dbReference>
<evidence type="ECO:0000256" key="2">
    <source>
        <dbReference type="ARBA" id="ARBA00005691"/>
    </source>
</evidence>